<evidence type="ECO:0000256" key="1">
    <source>
        <dbReference type="ARBA" id="ARBA00022679"/>
    </source>
</evidence>
<feature type="domain" description="N-acetyltransferase" evidence="3">
    <location>
        <begin position="2"/>
        <end position="146"/>
    </location>
</feature>
<dbReference type="PROSITE" id="PS51186">
    <property type="entry name" value="GNAT"/>
    <property type="match status" value="1"/>
</dbReference>
<dbReference type="Proteomes" id="UP000198510">
    <property type="component" value="Unassembled WGS sequence"/>
</dbReference>
<dbReference type="CDD" id="cd04301">
    <property type="entry name" value="NAT_SF"/>
    <property type="match status" value="1"/>
</dbReference>
<dbReference type="Pfam" id="PF13508">
    <property type="entry name" value="Acetyltransf_7"/>
    <property type="match status" value="1"/>
</dbReference>
<keyword evidence="1 4" id="KW-0808">Transferase</keyword>
<proteinExistence type="predicted"/>
<keyword evidence="2" id="KW-0012">Acyltransferase</keyword>
<dbReference type="Gene3D" id="3.40.630.30">
    <property type="match status" value="1"/>
</dbReference>
<dbReference type="RefSeq" id="WP_089686582.1">
    <property type="nucleotide sequence ID" value="NZ_FNFO01000011.1"/>
</dbReference>
<dbReference type="PANTHER" id="PTHR43877">
    <property type="entry name" value="AMINOALKYLPHOSPHONATE N-ACETYLTRANSFERASE-RELATED-RELATED"/>
    <property type="match status" value="1"/>
</dbReference>
<dbReference type="SUPFAM" id="SSF55729">
    <property type="entry name" value="Acyl-CoA N-acyltransferases (Nat)"/>
    <property type="match status" value="1"/>
</dbReference>
<protein>
    <submittedName>
        <fullName evidence="4">Amino-acid N-acetyltransferase</fullName>
    </submittedName>
</protein>
<dbReference type="GO" id="GO:0016747">
    <property type="term" value="F:acyltransferase activity, transferring groups other than amino-acyl groups"/>
    <property type="evidence" value="ECO:0007669"/>
    <property type="project" value="InterPro"/>
</dbReference>
<dbReference type="EMBL" id="FNFO01000011">
    <property type="protein sequence ID" value="SDM19385.1"/>
    <property type="molecule type" value="Genomic_DNA"/>
</dbReference>
<reference evidence="4 5" key="1">
    <citation type="submission" date="2016-10" db="EMBL/GenBank/DDBJ databases">
        <authorList>
            <person name="de Groot N.N."/>
        </authorList>
    </citation>
    <scope>NUCLEOTIDE SEQUENCE [LARGE SCALE GENOMIC DNA]</scope>
    <source>
        <strain evidence="4 5">DSM 25186</strain>
    </source>
</reference>
<dbReference type="InterPro" id="IPR000182">
    <property type="entry name" value="GNAT_dom"/>
</dbReference>
<sequence length="146" mass="15802">MQALRSPEPAQAADRAGLISLLQTVQLPTEDLPPSLEHFLVAKEGESVVGSVGLERYEHIGLLRSLAVHPDQQGSGLGQALYEAALRHASAHGITDLYLITTTAAPYFARRGFREIARDQVPMAIRHTAQFTGVCPSTATVMRKES</sequence>
<name>A0A1G9RAF5_9BACT</name>
<organism evidence="4 5">
    <name type="scientific">Catalinimonas alkaloidigena</name>
    <dbReference type="NCBI Taxonomy" id="1075417"/>
    <lineage>
        <taxon>Bacteria</taxon>
        <taxon>Pseudomonadati</taxon>
        <taxon>Bacteroidota</taxon>
        <taxon>Cytophagia</taxon>
        <taxon>Cytophagales</taxon>
        <taxon>Catalimonadaceae</taxon>
        <taxon>Catalinimonas</taxon>
    </lineage>
</organism>
<evidence type="ECO:0000256" key="2">
    <source>
        <dbReference type="ARBA" id="ARBA00023315"/>
    </source>
</evidence>
<keyword evidence="5" id="KW-1185">Reference proteome</keyword>
<dbReference type="AlphaFoldDB" id="A0A1G9RAF5"/>
<accession>A0A1G9RAF5</accession>
<dbReference type="NCBIfam" id="NF040501">
    <property type="entry name" value="resist_ArsN2"/>
    <property type="match status" value="1"/>
</dbReference>
<evidence type="ECO:0000313" key="5">
    <source>
        <dbReference type="Proteomes" id="UP000198510"/>
    </source>
</evidence>
<dbReference type="OrthoDB" id="9796381at2"/>
<gene>
    <name evidence="4" type="ORF">SAMN05421823_11169</name>
</gene>
<dbReference type="InterPro" id="IPR050832">
    <property type="entry name" value="Bact_Acetyltransf"/>
</dbReference>
<evidence type="ECO:0000259" key="3">
    <source>
        <dbReference type="PROSITE" id="PS51186"/>
    </source>
</evidence>
<dbReference type="STRING" id="1075417.SAMN05421823_11169"/>
<dbReference type="InterPro" id="IPR016181">
    <property type="entry name" value="Acyl_CoA_acyltransferase"/>
</dbReference>
<evidence type="ECO:0000313" key="4">
    <source>
        <dbReference type="EMBL" id="SDM19385.1"/>
    </source>
</evidence>